<gene>
    <name evidence="2" type="ORF">DCG65_00905</name>
</gene>
<protein>
    <recommendedName>
        <fullName evidence="1">Nucleotidyl transferase domain-containing protein</fullName>
    </recommendedName>
</protein>
<dbReference type="SUPFAM" id="SSF53448">
    <property type="entry name" value="Nucleotide-diphospho-sugar transferases"/>
    <property type="match status" value="1"/>
</dbReference>
<accession>A0A3B9KWS8</accession>
<dbReference type="EMBL" id="DMBR01000024">
    <property type="protein sequence ID" value="HAE93086.1"/>
    <property type="molecule type" value="Genomic_DNA"/>
</dbReference>
<dbReference type="GO" id="GO:0004475">
    <property type="term" value="F:mannose-1-phosphate guanylyltransferase (GTP) activity"/>
    <property type="evidence" value="ECO:0007669"/>
    <property type="project" value="TreeGrafter"/>
</dbReference>
<evidence type="ECO:0000313" key="3">
    <source>
        <dbReference type="Proteomes" id="UP000259173"/>
    </source>
</evidence>
<dbReference type="GO" id="GO:0009298">
    <property type="term" value="P:GDP-mannose biosynthetic process"/>
    <property type="evidence" value="ECO:0007669"/>
    <property type="project" value="TreeGrafter"/>
</dbReference>
<dbReference type="InterPro" id="IPR029044">
    <property type="entry name" value="Nucleotide-diphossugar_trans"/>
</dbReference>
<dbReference type="Pfam" id="PF00483">
    <property type="entry name" value="NTP_transferase"/>
    <property type="match status" value="1"/>
</dbReference>
<evidence type="ECO:0000313" key="2">
    <source>
        <dbReference type="EMBL" id="HAE93086.1"/>
    </source>
</evidence>
<dbReference type="PANTHER" id="PTHR46390:SF1">
    <property type="entry name" value="MANNOSE-1-PHOSPHATE GUANYLYLTRANSFERASE"/>
    <property type="match status" value="1"/>
</dbReference>
<dbReference type="InterPro" id="IPR005835">
    <property type="entry name" value="NTP_transferase_dom"/>
</dbReference>
<dbReference type="InterPro" id="IPR051161">
    <property type="entry name" value="Mannose-6P_isomerase_type2"/>
</dbReference>
<organism evidence="2 3">
    <name type="scientific">Hyphomonas atlantica</name>
    <dbReference type="NCBI Taxonomy" id="1280948"/>
    <lineage>
        <taxon>Bacteria</taxon>
        <taxon>Pseudomonadati</taxon>
        <taxon>Pseudomonadota</taxon>
        <taxon>Alphaproteobacteria</taxon>
        <taxon>Hyphomonadales</taxon>
        <taxon>Hyphomonadaceae</taxon>
        <taxon>Hyphomonas</taxon>
    </lineage>
</organism>
<name>A0A3B9KWS8_9PROT</name>
<reference evidence="2 3" key="1">
    <citation type="journal article" date="2018" name="Nat. Biotechnol.">
        <title>A standardized bacterial taxonomy based on genome phylogeny substantially revises the tree of life.</title>
        <authorList>
            <person name="Parks D.H."/>
            <person name="Chuvochina M."/>
            <person name="Waite D.W."/>
            <person name="Rinke C."/>
            <person name="Skarshewski A."/>
            <person name="Chaumeil P.A."/>
            <person name="Hugenholtz P."/>
        </authorList>
    </citation>
    <scope>NUCLEOTIDE SEQUENCE [LARGE SCALE GENOMIC DNA]</scope>
    <source>
        <strain evidence="2">UBA8557</strain>
    </source>
</reference>
<comment type="caution">
    <text evidence="2">The sequence shown here is derived from an EMBL/GenBank/DDBJ whole genome shotgun (WGS) entry which is preliminary data.</text>
</comment>
<dbReference type="Proteomes" id="UP000259173">
    <property type="component" value="Unassembled WGS sequence"/>
</dbReference>
<dbReference type="Gene3D" id="3.90.550.10">
    <property type="entry name" value="Spore Coat Polysaccharide Biosynthesis Protein SpsA, Chain A"/>
    <property type="match status" value="1"/>
</dbReference>
<dbReference type="PANTHER" id="PTHR46390">
    <property type="entry name" value="MANNOSE-1-PHOSPHATE GUANYLYLTRANSFERASE"/>
    <property type="match status" value="1"/>
</dbReference>
<sequence length="48" mass="5078">MATPASSIVPILMCGGSGTRLWPLSRKSYPKQFVPLVGPTSLFQASAK</sequence>
<proteinExistence type="predicted"/>
<feature type="non-terminal residue" evidence="2">
    <location>
        <position position="48"/>
    </location>
</feature>
<dbReference type="AlphaFoldDB" id="A0A3B9KWS8"/>
<evidence type="ECO:0000259" key="1">
    <source>
        <dbReference type="Pfam" id="PF00483"/>
    </source>
</evidence>
<feature type="domain" description="Nucleotidyl transferase" evidence="1">
    <location>
        <begin position="10"/>
        <end position="45"/>
    </location>
</feature>